<dbReference type="GeneID" id="129338604"/>
<proteinExistence type="inferred from homology"/>
<evidence type="ECO:0000313" key="20">
    <source>
        <dbReference type="RefSeq" id="XP_054848940.1"/>
    </source>
</evidence>
<keyword evidence="10" id="KW-0378">Hydrolase</keyword>
<evidence type="ECO:0000256" key="7">
    <source>
        <dbReference type="ARBA" id="ARBA00020088"/>
    </source>
</evidence>
<feature type="region of interest" description="Disordered" evidence="14">
    <location>
        <begin position="125"/>
        <end position="169"/>
    </location>
</feature>
<evidence type="ECO:0000256" key="9">
    <source>
        <dbReference type="ARBA" id="ARBA00022723"/>
    </source>
</evidence>
<dbReference type="InterPro" id="IPR012177">
    <property type="entry name" value="ThTPase_euk"/>
</dbReference>
<name>A0AA97K125_EUBMA</name>
<dbReference type="GO" id="GO:0005737">
    <property type="term" value="C:cytoplasm"/>
    <property type="evidence" value="ECO:0007669"/>
    <property type="project" value="UniProtKB-SubCell"/>
</dbReference>
<organism evidence="16 18">
    <name type="scientific">Eublepharis macularius</name>
    <name type="common">Leopard gecko</name>
    <name type="synonym">Cyrtodactylus macularius</name>
    <dbReference type="NCBI Taxonomy" id="481883"/>
    <lineage>
        <taxon>Eukaryota</taxon>
        <taxon>Metazoa</taxon>
        <taxon>Chordata</taxon>
        <taxon>Craniata</taxon>
        <taxon>Vertebrata</taxon>
        <taxon>Euteleostomi</taxon>
        <taxon>Lepidosauria</taxon>
        <taxon>Squamata</taxon>
        <taxon>Bifurcata</taxon>
        <taxon>Gekkota</taxon>
        <taxon>Eublepharidae</taxon>
        <taxon>Eublepharinae</taxon>
        <taxon>Eublepharis</taxon>
    </lineage>
</organism>
<comment type="subcellular location">
    <subcellularLocation>
        <location evidence="3">Cytoplasm</location>
    </subcellularLocation>
</comment>
<evidence type="ECO:0000259" key="15">
    <source>
        <dbReference type="PROSITE" id="PS51707"/>
    </source>
</evidence>
<evidence type="ECO:0000313" key="19">
    <source>
        <dbReference type="RefSeq" id="XP_054848939.1"/>
    </source>
</evidence>
<dbReference type="Proteomes" id="UP001190640">
    <property type="component" value="Chromosome 12"/>
</dbReference>
<evidence type="ECO:0000256" key="3">
    <source>
        <dbReference type="ARBA" id="ARBA00004496"/>
    </source>
</evidence>
<evidence type="ECO:0000256" key="13">
    <source>
        <dbReference type="ARBA" id="ARBA00048194"/>
    </source>
</evidence>
<keyword evidence="16" id="KW-1185">Reference proteome</keyword>
<sequence length="312" mass="33461">MPGSARPTRSDTGSRICRGNSRALVSGVMAAGVACNAPAAVCGSHAGKAAASPASGAIEVEQKFLFGPGTEEKLVTMGATLVGSVSFRDRYFDTPNWRLTLADHWLRDREGAGWELKCPLPLEGAGISGPATESQSPRGFPQAHDGSLPDHSLQLLEGADSPGPTTQYQEVTRTQDIVARVCGLLGVDLAAGWHDNVAKAVEELGLEEFASYVTSRRKYQVGELSIDLDEADFGHAVGEVEAVVEHQEDVPEALERIQKLGRQLAGFDEKTRIHGKMFVYLQKFRPAHYESLVRARGLKKVVRTAAVAGEKG</sequence>
<dbReference type="SUPFAM" id="SSF55154">
    <property type="entry name" value="CYTH-like phosphatases"/>
    <property type="match status" value="2"/>
</dbReference>
<evidence type="ECO:0000256" key="5">
    <source>
        <dbReference type="ARBA" id="ARBA00011245"/>
    </source>
</evidence>
<keyword evidence="12" id="KW-0007">Acetylation</keyword>
<evidence type="ECO:0000256" key="4">
    <source>
        <dbReference type="ARBA" id="ARBA00008181"/>
    </source>
</evidence>
<comment type="similarity">
    <text evidence="4">Belongs to the ThTPase family.</text>
</comment>
<evidence type="ECO:0000256" key="2">
    <source>
        <dbReference type="ARBA" id="ARBA00002106"/>
    </source>
</evidence>
<evidence type="ECO:0000256" key="14">
    <source>
        <dbReference type="SAM" id="MobiDB-lite"/>
    </source>
</evidence>
<reference evidence="17 18" key="1">
    <citation type="submission" date="2025-04" db="UniProtKB">
        <authorList>
            <consortium name="RefSeq"/>
        </authorList>
    </citation>
    <scope>IDENTIFICATION</scope>
    <source>
        <tissue evidence="17 18">Blood</tissue>
    </source>
</reference>
<comment type="cofactor">
    <cofactor evidence="1">
        <name>Mg(2+)</name>
        <dbReference type="ChEBI" id="CHEBI:18420"/>
    </cofactor>
</comment>
<feature type="domain" description="CYTH" evidence="15">
    <location>
        <begin position="57"/>
        <end position="284"/>
    </location>
</feature>
<dbReference type="KEGG" id="emc:129338604"/>
<evidence type="ECO:0000256" key="10">
    <source>
        <dbReference type="ARBA" id="ARBA00022801"/>
    </source>
</evidence>
<accession>A0AA97K125</accession>
<evidence type="ECO:0000313" key="16">
    <source>
        <dbReference type="Proteomes" id="UP001190640"/>
    </source>
</evidence>
<dbReference type="SMART" id="SM01118">
    <property type="entry name" value="CYTH"/>
    <property type="match status" value="1"/>
</dbReference>
<keyword evidence="11" id="KW-0460">Magnesium</keyword>
<dbReference type="GO" id="GO:0006772">
    <property type="term" value="P:thiamine metabolic process"/>
    <property type="evidence" value="ECO:0007669"/>
    <property type="project" value="InterPro"/>
</dbReference>
<comment type="catalytic activity">
    <reaction evidence="13">
        <text>thiamine triphosphate + H2O = thiamine diphosphate + phosphate + H(+)</text>
        <dbReference type="Rhea" id="RHEA:11744"/>
        <dbReference type="ChEBI" id="CHEBI:15377"/>
        <dbReference type="ChEBI" id="CHEBI:15378"/>
        <dbReference type="ChEBI" id="CHEBI:43474"/>
        <dbReference type="ChEBI" id="CHEBI:58937"/>
        <dbReference type="ChEBI" id="CHEBI:58938"/>
        <dbReference type="EC" id="3.6.1.28"/>
    </reaction>
</comment>
<protein>
    <recommendedName>
        <fullName evidence="7">Thiamine-triphosphatase</fullName>
        <ecNumber evidence="6">3.6.1.28</ecNumber>
    </recommendedName>
</protein>
<gene>
    <name evidence="17 18 19 20" type="primary">THTPA</name>
</gene>
<dbReference type="PANTHER" id="PTHR14586">
    <property type="entry name" value="THIAMINE-TRIPHOSPHATASE"/>
    <property type="match status" value="1"/>
</dbReference>
<dbReference type="PROSITE" id="PS51257">
    <property type="entry name" value="PROKAR_LIPOPROTEIN"/>
    <property type="match status" value="1"/>
</dbReference>
<evidence type="ECO:0000256" key="8">
    <source>
        <dbReference type="ARBA" id="ARBA00022490"/>
    </source>
</evidence>
<dbReference type="GO" id="GO:0000287">
    <property type="term" value="F:magnesium ion binding"/>
    <property type="evidence" value="ECO:0007669"/>
    <property type="project" value="TreeGrafter"/>
</dbReference>
<dbReference type="AlphaFoldDB" id="A0AA97K125"/>
<dbReference type="PROSITE" id="PS51707">
    <property type="entry name" value="CYTH"/>
    <property type="match status" value="1"/>
</dbReference>
<comment type="subunit">
    <text evidence="5">Monomer.</text>
</comment>
<evidence type="ECO:0000256" key="12">
    <source>
        <dbReference type="ARBA" id="ARBA00022990"/>
    </source>
</evidence>
<dbReference type="GO" id="GO:0042357">
    <property type="term" value="P:thiamine diphosphate metabolic process"/>
    <property type="evidence" value="ECO:0007669"/>
    <property type="project" value="TreeGrafter"/>
</dbReference>
<evidence type="ECO:0000313" key="17">
    <source>
        <dbReference type="RefSeq" id="XP_054848937.1"/>
    </source>
</evidence>
<dbReference type="InterPro" id="IPR033469">
    <property type="entry name" value="CYTH-like_dom_sf"/>
</dbReference>
<evidence type="ECO:0000256" key="6">
    <source>
        <dbReference type="ARBA" id="ARBA00012378"/>
    </source>
</evidence>
<dbReference type="RefSeq" id="XP_054848938.1">
    <property type="nucleotide sequence ID" value="XM_054992963.1"/>
</dbReference>
<evidence type="ECO:0000313" key="18">
    <source>
        <dbReference type="RefSeq" id="XP_054848938.1"/>
    </source>
</evidence>
<dbReference type="InterPro" id="IPR039582">
    <property type="entry name" value="THTPA"/>
</dbReference>
<keyword evidence="8" id="KW-0963">Cytoplasm</keyword>
<dbReference type="PANTHER" id="PTHR14586:SF1">
    <property type="entry name" value="THIAMINE-TRIPHOSPHATASE"/>
    <property type="match status" value="1"/>
</dbReference>
<dbReference type="CDD" id="cd07758">
    <property type="entry name" value="ThTPase"/>
    <property type="match status" value="1"/>
</dbReference>
<keyword evidence="9" id="KW-0479">Metal-binding</keyword>
<dbReference type="InterPro" id="IPR023577">
    <property type="entry name" value="CYTH_domain"/>
</dbReference>
<evidence type="ECO:0000256" key="1">
    <source>
        <dbReference type="ARBA" id="ARBA00001946"/>
    </source>
</evidence>
<dbReference type="EC" id="3.6.1.28" evidence="6"/>
<evidence type="ECO:0000256" key="11">
    <source>
        <dbReference type="ARBA" id="ARBA00022842"/>
    </source>
</evidence>
<comment type="function">
    <text evidence="2">Hydrolase highly specific for thiamine triphosphate (ThTP).</text>
</comment>
<dbReference type="Pfam" id="PF01928">
    <property type="entry name" value="CYTH"/>
    <property type="match status" value="1"/>
</dbReference>
<dbReference type="RefSeq" id="XP_054848939.1">
    <property type="nucleotide sequence ID" value="XM_054992964.1"/>
</dbReference>
<dbReference type="RefSeq" id="XP_054848937.1">
    <property type="nucleotide sequence ID" value="XM_054992962.1"/>
</dbReference>
<dbReference type="Gene3D" id="2.40.320.10">
    <property type="entry name" value="Hypothetical Protein Pfu-838710-001"/>
    <property type="match status" value="1"/>
</dbReference>
<dbReference type="RefSeq" id="XP_054848940.1">
    <property type="nucleotide sequence ID" value="XM_054992965.1"/>
</dbReference>
<dbReference type="CTD" id="79178"/>
<dbReference type="GO" id="GO:0050333">
    <property type="term" value="F:thiamine triphosphate phosphatase activity"/>
    <property type="evidence" value="ECO:0007669"/>
    <property type="project" value="UniProtKB-EC"/>
</dbReference>